<feature type="compositionally biased region" description="Acidic residues" evidence="1">
    <location>
        <begin position="117"/>
        <end position="131"/>
    </location>
</feature>
<gene>
    <name evidence="2" type="ORF">LEMA_P123660.1</name>
</gene>
<feature type="compositionally biased region" description="Basic and acidic residues" evidence="1">
    <location>
        <begin position="512"/>
        <end position="531"/>
    </location>
</feature>
<name>E4ZS34_LEPMJ</name>
<dbReference type="Pfam" id="PF10336">
    <property type="entry name" value="DUF2420"/>
    <property type="match status" value="1"/>
</dbReference>
<dbReference type="GeneID" id="13285548"/>
<feature type="compositionally biased region" description="Basic and acidic residues" evidence="1">
    <location>
        <begin position="824"/>
        <end position="847"/>
    </location>
</feature>
<dbReference type="HOGENOM" id="CLU_312823_0_0_1"/>
<feature type="compositionally biased region" description="Basic and acidic residues" evidence="1">
    <location>
        <begin position="538"/>
        <end position="549"/>
    </location>
</feature>
<keyword evidence="3" id="KW-1185">Reference proteome</keyword>
<feature type="compositionally biased region" description="Basic and acidic residues" evidence="1">
    <location>
        <begin position="289"/>
        <end position="313"/>
    </location>
</feature>
<feature type="region of interest" description="Disordered" evidence="1">
    <location>
        <begin position="803"/>
        <end position="847"/>
    </location>
</feature>
<feature type="compositionally biased region" description="Low complexity" evidence="1">
    <location>
        <begin position="552"/>
        <end position="561"/>
    </location>
</feature>
<feature type="region of interest" description="Disordered" evidence="1">
    <location>
        <begin position="697"/>
        <end position="719"/>
    </location>
</feature>
<accession>E4ZS34</accession>
<feature type="compositionally biased region" description="Polar residues" evidence="1">
    <location>
        <begin position="702"/>
        <end position="713"/>
    </location>
</feature>
<feature type="region of interest" description="Disordered" evidence="1">
    <location>
        <begin position="285"/>
        <end position="313"/>
    </location>
</feature>
<dbReference type="eggNOG" id="ENOG502SG4F">
    <property type="taxonomic scope" value="Eukaryota"/>
</dbReference>
<dbReference type="InterPro" id="IPR018822">
    <property type="entry name" value="UPF0646"/>
</dbReference>
<feature type="compositionally biased region" description="Basic and acidic residues" evidence="1">
    <location>
        <begin position="658"/>
        <end position="673"/>
    </location>
</feature>
<feature type="compositionally biased region" description="Low complexity" evidence="1">
    <location>
        <begin position="803"/>
        <end position="814"/>
    </location>
</feature>
<feature type="compositionally biased region" description="Basic and acidic residues" evidence="1">
    <location>
        <begin position="170"/>
        <end position="189"/>
    </location>
</feature>
<evidence type="ECO:0000256" key="1">
    <source>
        <dbReference type="SAM" id="MobiDB-lite"/>
    </source>
</evidence>
<dbReference type="OrthoDB" id="5339076at2759"/>
<dbReference type="AlphaFoldDB" id="E4ZS34"/>
<feature type="compositionally biased region" description="Acidic residues" evidence="1">
    <location>
        <begin position="597"/>
        <end position="610"/>
    </location>
</feature>
<organism evidence="3">
    <name type="scientific">Leptosphaeria maculans (strain JN3 / isolate v23.1.3 / race Av1-4-5-6-7-8)</name>
    <name type="common">Blackleg fungus</name>
    <name type="synonym">Phoma lingam</name>
    <dbReference type="NCBI Taxonomy" id="985895"/>
    <lineage>
        <taxon>Eukaryota</taxon>
        <taxon>Fungi</taxon>
        <taxon>Dikarya</taxon>
        <taxon>Ascomycota</taxon>
        <taxon>Pezizomycotina</taxon>
        <taxon>Dothideomycetes</taxon>
        <taxon>Pleosporomycetidae</taxon>
        <taxon>Pleosporales</taxon>
        <taxon>Pleosporineae</taxon>
        <taxon>Leptosphaeriaceae</taxon>
        <taxon>Plenodomus</taxon>
        <taxon>Plenodomus lingam/Leptosphaeria maculans species complex</taxon>
    </lineage>
</organism>
<feature type="compositionally biased region" description="Polar residues" evidence="1">
    <location>
        <begin position="643"/>
        <end position="652"/>
    </location>
</feature>
<feature type="compositionally biased region" description="Acidic residues" evidence="1">
    <location>
        <begin position="141"/>
        <end position="150"/>
    </location>
</feature>
<feature type="region of interest" description="Disordered" evidence="1">
    <location>
        <begin position="88"/>
        <end position="270"/>
    </location>
</feature>
<feature type="compositionally biased region" description="Acidic residues" evidence="1">
    <location>
        <begin position="159"/>
        <end position="169"/>
    </location>
</feature>
<feature type="compositionally biased region" description="Acidic residues" evidence="1">
    <location>
        <begin position="30"/>
        <end position="40"/>
    </location>
</feature>
<feature type="compositionally biased region" description="Polar residues" evidence="1">
    <location>
        <begin position="611"/>
        <end position="622"/>
    </location>
</feature>
<dbReference type="Proteomes" id="UP000002668">
    <property type="component" value="Genome"/>
</dbReference>
<dbReference type="VEuPathDB" id="FungiDB:LEMA_P123660.1"/>
<feature type="region of interest" description="Disordered" evidence="1">
    <location>
        <begin position="1"/>
        <end position="50"/>
    </location>
</feature>
<dbReference type="InParanoid" id="E4ZS34"/>
<feature type="region of interest" description="Disordered" evidence="1">
    <location>
        <begin position="481"/>
        <end position="680"/>
    </location>
</feature>
<reference evidence="3" key="1">
    <citation type="journal article" date="2011" name="Nat. Commun.">
        <title>Effector diversification within compartments of the Leptosphaeria maculans genome affected by Repeat-Induced Point mutations.</title>
        <authorList>
            <person name="Rouxel T."/>
            <person name="Grandaubert J."/>
            <person name="Hane J.K."/>
            <person name="Hoede C."/>
            <person name="van de Wouw A.P."/>
            <person name="Couloux A."/>
            <person name="Dominguez V."/>
            <person name="Anthouard V."/>
            <person name="Bally P."/>
            <person name="Bourras S."/>
            <person name="Cozijnsen A.J."/>
            <person name="Ciuffetti L.M."/>
            <person name="Degrave A."/>
            <person name="Dilmaghani A."/>
            <person name="Duret L."/>
            <person name="Fudal I."/>
            <person name="Goodwin S.B."/>
            <person name="Gout L."/>
            <person name="Glaser N."/>
            <person name="Linglin J."/>
            <person name="Kema G.H.J."/>
            <person name="Lapalu N."/>
            <person name="Lawrence C.B."/>
            <person name="May K."/>
            <person name="Meyer M."/>
            <person name="Ollivier B."/>
            <person name="Poulain J."/>
            <person name="Schoch C.L."/>
            <person name="Simon A."/>
            <person name="Spatafora J.W."/>
            <person name="Stachowiak A."/>
            <person name="Turgeon B.G."/>
            <person name="Tyler B.M."/>
            <person name="Vincent D."/>
            <person name="Weissenbach J."/>
            <person name="Amselem J."/>
            <person name="Quesneville H."/>
            <person name="Oliver R.P."/>
            <person name="Wincker P."/>
            <person name="Balesdent M.-H."/>
            <person name="Howlett B.J."/>
        </authorList>
    </citation>
    <scope>NUCLEOTIDE SEQUENCE [LARGE SCALE GENOMIC DNA]</scope>
    <source>
        <strain evidence="3">JN3 / isolate v23.1.3 / race Av1-4-5-6-7-8</strain>
    </source>
</reference>
<dbReference type="EMBL" id="FP929120">
    <property type="protein sequence ID" value="CBX94214.1"/>
    <property type="molecule type" value="Genomic_DNA"/>
</dbReference>
<sequence>MATAAHIMSSLDVPAPDDMDMHSDGGIDFGDGDGDIELDLESAPVSHKADDDVSIIDAASDAGNNGQPDFEEQDDFMVDPEDVIEEDDMYADNNDPVIVEQASADPAAVSQAPEPAPQDEDLIDYSDDEGEQPTYASMESHEEDMAEIPEEQVGAQIEEQIEEQVEEQAEEHVEEHVVEQPEDPVREGDQPQVSETATGEHVEQTEQPSQREDEEYNTNADETNDQPHSPDQPHEESTAHGDANSTDAVLLQEDHSPTKNAQGEYDQTEEQTYYDETTEQFFNEDEDEHEHVNEDGKHDEHDEHQDRYEDKSSEVRSITVNYAGNELWLFKQHDPDDSGDWLLDDISLTRSRISDVFQACRASLGDDVSTEHEIGFRFDHLHNLELYEDNTACVAVSLDKLVDLYHTLQAQDGNNAPESFYISLLFRPRFATLLSDIAKFADQGLGYSALNAAVAAGETHFTNVFSESPTEEVSDWYNEEQNDAATEGQEDSAQSEFQQEEDQTECASQRLDAGHEHDDRQQYDHEEHNSVEEIPYENQRRAEYEHEDPLVSAADDSADASFAPDEQQELSYPQDDEFVKNTTESVSEAEARRAQEQDDLVDYSDDDEQTPAETTENASVKASSPSSSTVQGEETANDADNTHPASSSNADVQESEPQETKDVDHSFEQHALESNDAATQSFQDYVYQDYEADVAEGEDSFCQANQHGNNTNEDLAEHDYETTDEQLQLNMNNESELYKDEDFADEDYSESGAFLNDDNAAEWVTAQEPETSLPEKSVLVYDDVNYVDDKEVGVAEDVAAVTSDATAAVSSSEAKNLSSQGRKRSIDEAGHGADDALEPIDTKRPKV</sequence>
<feature type="compositionally biased region" description="Polar residues" evidence="1">
    <location>
        <begin position="217"/>
        <end position="229"/>
    </location>
</feature>
<dbReference type="OMA" id="RLCHNDG"/>
<protein>
    <submittedName>
        <fullName evidence="2">Uncharacterized protein</fullName>
    </submittedName>
</protein>
<evidence type="ECO:0000313" key="2">
    <source>
        <dbReference type="EMBL" id="CBX94214.1"/>
    </source>
</evidence>
<evidence type="ECO:0000313" key="3">
    <source>
        <dbReference type="Proteomes" id="UP000002668"/>
    </source>
</evidence>
<proteinExistence type="predicted"/>